<dbReference type="AlphaFoldDB" id="A0A1J7BFR7"/>
<name>A0A1J7BFR7_9ACTN</name>
<feature type="region of interest" description="Disordered" evidence="1">
    <location>
        <begin position="18"/>
        <end position="37"/>
    </location>
</feature>
<keyword evidence="4" id="KW-1185">Reference proteome</keyword>
<reference evidence="3 4" key="1">
    <citation type="submission" date="2016-10" db="EMBL/GenBank/DDBJ databases">
        <title>Genome sequence of Streptomyces gilvigriseus MUSC 26.</title>
        <authorList>
            <person name="Lee L.-H."/>
            <person name="Ser H.-L."/>
        </authorList>
    </citation>
    <scope>NUCLEOTIDE SEQUENCE [LARGE SCALE GENOMIC DNA]</scope>
    <source>
        <strain evidence="3 4">MUSC 26</strain>
    </source>
</reference>
<feature type="domain" description="AB hydrolase-1" evidence="2">
    <location>
        <begin position="97"/>
        <end position="202"/>
    </location>
</feature>
<dbReference type="Proteomes" id="UP000243342">
    <property type="component" value="Unassembled WGS sequence"/>
</dbReference>
<proteinExistence type="predicted"/>
<evidence type="ECO:0000256" key="1">
    <source>
        <dbReference type="SAM" id="MobiDB-lite"/>
    </source>
</evidence>
<protein>
    <recommendedName>
        <fullName evidence="2">AB hydrolase-1 domain-containing protein</fullName>
    </recommendedName>
</protein>
<dbReference type="STRING" id="1428644.BIV57_10660"/>
<organism evidence="3 4">
    <name type="scientific">Mangrovactinospora gilvigrisea</name>
    <dbReference type="NCBI Taxonomy" id="1428644"/>
    <lineage>
        <taxon>Bacteria</taxon>
        <taxon>Bacillati</taxon>
        <taxon>Actinomycetota</taxon>
        <taxon>Actinomycetes</taxon>
        <taxon>Kitasatosporales</taxon>
        <taxon>Streptomycetaceae</taxon>
        <taxon>Mangrovactinospora</taxon>
    </lineage>
</organism>
<dbReference type="InterPro" id="IPR000073">
    <property type="entry name" value="AB_hydrolase_1"/>
</dbReference>
<evidence type="ECO:0000259" key="2">
    <source>
        <dbReference type="Pfam" id="PF00561"/>
    </source>
</evidence>
<evidence type="ECO:0000313" key="4">
    <source>
        <dbReference type="Proteomes" id="UP000243342"/>
    </source>
</evidence>
<dbReference type="SUPFAM" id="SSF53474">
    <property type="entry name" value="alpha/beta-Hydrolases"/>
    <property type="match status" value="1"/>
</dbReference>
<dbReference type="InterPro" id="IPR029058">
    <property type="entry name" value="AB_hydrolase_fold"/>
</dbReference>
<gene>
    <name evidence="3" type="ORF">BIV57_10660</name>
</gene>
<dbReference type="Pfam" id="PF00561">
    <property type="entry name" value="Abhydrolase_1"/>
    <property type="match status" value="1"/>
</dbReference>
<dbReference type="GO" id="GO:0003824">
    <property type="term" value="F:catalytic activity"/>
    <property type="evidence" value="ECO:0007669"/>
    <property type="project" value="UniProtKB-ARBA"/>
</dbReference>
<sequence>MAAALALTAALGGCGDSRPAPRAAASSHSAPTPTPAATASATASAAAICPNRSAPPPHTSRQPLRTADGLRLQAVEMGSGPRGVVLVPETGVQLLCGWWEFASYLAGAGFHVLLFDVRCTGGSSCGTTTTSSPATSDADIAAATARLKARGARRIVLLGGSTGGSQAITAAALGKDPAVRAVASLSADLLDDPSTGVTAAAPKLRVPLLMSVAPGDPYVTLADTRKVLGLAGSSDKRLVVAPADAGHGWDLVSPPTDRIARIVTAFLRSHT</sequence>
<comment type="caution">
    <text evidence="3">The sequence shown here is derived from an EMBL/GenBank/DDBJ whole genome shotgun (WGS) entry which is preliminary data.</text>
</comment>
<dbReference type="EMBL" id="MLCF01000051">
    <property type="protein sequence ID" value="OIV37494.1"/>
    <property type="molecule type" value="Genomic_DNA"/>
</dbReference>
<dbReference type="Gene3D" id="3.40.50.1820">
    <property type="entry name" value="alpha/beta hydrolase"/>
    <property type="match status" value="2"/>
</dbReference>
<evidence type="ECO:0000313" key="3">
    <source>
        <dbReference type="EMBL" id="OIV37494.1"/>
    </source>
</evidence>
<accession>A0A1J7BFR7</accession>